<reference evidence="1" key="1">
    <citation type="submission" date="2018-05" db="EMBL/GenBank/DDBJ databases">
        <authorList>
            <person name="Lanie J.A."/>
            <person name="Ng W.-L."/>
            <person name="Kazmierczak K.M."/>
            <person name="Andrzejewski T.M."/>
            <person name="Davidsen T.M."/>
            <person name="Wayne K.J."/>
            <person name="Tettelin H."/>
            <person name="Glass J.I."/>
            <person name="Rusch D."/>
            <person name="Podicherti R."/>
            <person name="Tsui H.-C.T."/>
            <person name="Winkler M.E."/>
        </authorList>
    </citation>
    <scope>NUCLEOTIDE SEQUENCE</scope>
</reference>
<gene>
    <name evidence="1" type="ORF">METZ01_LOCUS184888</name>
</gene>
<sequence>MQKNNQIDRSDLIVVNAQRKAAEQIEKERKKRKKDYIHDWFRFIELTNKYLKEKLN</sequence>
<accession>A0A382D1V7</accession>
<name>A0A382D1V7_9ZZZZ</name>
<evidence type="ECO:0000313" key="1">
    <source>
        <dbReference type="EMBL" id="SVB32034.1"/>
    </source>
</evidence>
<organism evidence="1">
    <name type="scientific">marine metagenome</name>
    <dbReference type="NCBI Taxonomy" id="408172"/>
    <lineage>
        <taxon>unclassified sequences</taxon>
        <taxon>metagenomes</taxon>
        <taxon>ecological metagenomes</taxon>
    </lineage>
</organism>
<dbReference type="AlphaFoldDB" id="A0A382D1V7"/>
<proteinExistence type="predicted"/>
<dbReference type="EMBL" id="UINC01037084">
    <property type="protein sequence ID" value="SVB32034.1"/>
    <property type="molecule type" value="Genomic_DNA"/>
</dbReference>
<protein>
    <submittedName>
        <fullName evidence="1">Uncharacterized protein</fullName>
    </submittedName>
</protein>